<dbReference type="AlphaFoldDB" id="A0A654IQ90"/>
<gene>
    <name evidence="2" type="ORF">MF5583_00805</name>
</gene>
<name>A0A654IQ90_9MOLU</name>
<evidence type="ECO:0008006" key="3">
    <source>
        <dbReference type="Google" id="ProtNLM"/>
    </source>
</evidence>
<sequence length="433" mass="49353">MKKLLGILMFGSITVLPTLTAVSCSTTITHTIKTSFNDDVKVDKLVWKGDKYQNDGQSSNVQDITNSLNGTTNAYSRIVTDVLNLLTRNIQEERNLKESYDLFRGKAEDTSVVGYYTGSDSKRHRISQQDFYKKLDDSNTHISSLKGLLQLREFVKNDKNKTFVESLKKSEKGSLKQDIEQVEGWSEEFAKNLDNVVNSSTDNRIKDIKLVSKVSKTNSSFSTFEQDVKTAPSTEKQTINLKEQNNGSVVGDIKDIKDHNPYIFGTSTVNDPFGMSVVGNNGDDKLKSLKPTVHYSDNKLTKKDDSYVNLADNGNNSKFIYNINQKWELSSEHNFYYMNKEPETLELEITHIMDKKEFKFYVQFGGLRKVYTPLVESYTPKENKDDKKHAFVGWAFNSYRFSDDYSKGNNSPYRFKDISLKISDKTFGTTNAK</sequence>
<feature type="chain" id="PRO_5025057155" description="Lipoprotein" evidence="1">
    <location>
        <begin position="21"/>
        <end position="433"/>
    </location>
</feature>
<protein>
    <recommendedName>
        <fullName evidence="3">Lipoprotein</fullName>
    </recommendedName>
</protein>
<dbReference type="PROSITE" id="PS51257">
    <property type="entry name" value="PROKAR_LIPOPROTEIN"/>
    <property type="match status" value="1"/>
</dbReference>
<feature type="signal peptide" evidence="1">
    <location>
        <begin position="1"/>
        <end position="20"/>
    </location>
</feature>
<evidence type="ECO:0000313" key="2">
    <source>
        <dbReference type="EMBL" id="VZS00838.1"/>
    </source>
</evidence>
<accession>A0A654IQ90</accession>
<dbReference type="RefSeq" id="WP_347938294.1">
    <property type="nucleotide sequence ID" value="NZ_CP142077.1"/>
</dbReference>
<proteinExistence type="predicted"/>
<dbReference type="EMBL" id="LR739236">
    <property type="protein sequence ID" value="VZS00838.1"/>
    <property type="molecule type" value="Genomic_DNA"/>
</dbReference>
<evidence type="ECO:0000256" key="1">
    <source>
        <dbReference type="SAM" id="SignalP"/>
    </source>
</evidence>
<reference evidence="2" key="1">
    <citation type="submission" date="2019-11" db="EMBL/GenBank/DDBJ databases">
        <authorList>
            <person name="Falquet L."/>
            <person name="Falquet L."/>
        </authorList>
    </citation>
    <scope>NUCLEOTIDE SEQUENCE</scope>
    <source>
        <strain evidence="2">14/OD_0535</strain>
    </source>
</reference>
<organism evidence="2">
    <name type="scientific">Mycoplasma feriruminatoris</name>
    <dbReference type="NCBI Taxonomy" id="1179777"/>
    <lineage>
        <taxon>Bacteria</taxon>
        <taxon>Bacillati</taxon>
        <taxon>Mycoplasmatota</taxon>
        <taxon>Mollicutes</taxon>
        <taxon>Mycoplasmataceae</taxon>
        <taxon>Mycoplasma</taxon>
    </lineage>
</organism>
<keyword evidence="1" id="KW-0732">Signal</keyword>